<protein>
    <submittedName>
        <fullName evidence="2">Uncharacterized protein</fullName>
    </submittedName>
</protein>
<feature type="compositionally biased region" description="Basic and acidic residues" evidence="1">
    <location>
        <begin position="146"/>
        <end position="172"/>
    </location>
</feature>
<dbReference type="AlphaFoldDB" id="A0A7S0ZV99"/>
<gene>
    <name evidence="2" type="ORF">NSCI0253_LOCUS7514</name>
</gene>
<reference evidence="2" key="1">
    <citation type="submission" date="2021-01" db="EMBL/GenBank/DDBJ databases">
        <authorList>
            <person name="Corre E."/>
            <person name="Pelletier E."/>
            <person name="Niang G."/>
            <person name="Scheremetjew M."/>
            <person name="Finn R."/>
            <person name="Kale V."/>
            <person name="Holt S."/>
            <person name="Cochrane G."/>
            <person name="Meng A."/>
            <person name="Brown T."/>
            <person name="Cohen L."/>
        </authorList>
    </citation>
    <scope>NUCLEOTIDE SEQUENCE</scope>
</reference>
<proteinExistence type="predicted"/>
<organism evidence="2">
    <name type="scientific">Noctiluca scintillans</name>
    <name type="common">Sea sparkle</name>
    <name type="synonym">Red tide dinoflagellate</name>
    <dbReference type="NCBI Taxonomy" id="2966"/>
    <lineage>
        <taxon>Eukaryota</taxon>
        <taxon>Sar</taxon>
        <taxon>Alveolata</taxon>
        <taxon>Dinophyceae</taxon>
        <taxon>Noctilucales</taxon>
        <taxon>Noctilucaceae</taxon>
        <taxon>Noctiluca</taxon>
    </lineage>
</organism>
<evidence type="ECO:0000313" key="2">
    <source>
        <dbReference type="EMBL" id="CAD8833166.1"/>
    </source>
</evidence>
<dbReference type="EMBL" id="HBFQ01010755">
    <property type="protein sequence ID" value="CAD8833166.1"/>
    <property type="molecule type" value="Transcribed_RNA"/>
</dbReference>
<feature type="region of interest" description="Disordered" evidence="1">
    <location>
        <begin position="140"/>
        <end position="183"/>
    </location>
</feature>
<name>A0A7S0ZV99_NOCSC</name>
<evidence type="ECO:0000256" key="1">
    <source>
        <dbReference type="SAM" id="MobiDB-lite"/>
    </source>
</evidence>
<sequence length="274" mass="30428">MYGTPFQTGWTGQDDVGASWMDCSGLRYYQYQQQVALMGPPEGQQCTQFAEQLVAQQLAAQLAEQQLLAQWDATGRLQCAAQQLAAHQAMQQASAQHVAMQQEMAQQALWHQYWLRGQQYSLDVEERKGAAPFCSKPEAVGLSNGFKEKAPRTKHAPKPDIESDVKDPEAQRSRKAAQKVALDEKERSLVEQFSVPRERVFRGFKREVPRLQSTTASPLFSRRRLPALPAPDGPRQEDAVGADIAVNDWKMSTDGCSTAGDGETTESTCNIINV</sequence>
<accession>A0A7S0ZV99</accession>